<dbReference type="CDD" id="cd14014">
    <property type="entry name" value="STKc_PknB_like"/>
    <property type="match status" value="1"/>
</dbReference>
<dbReference type="PROSITE" id="PS50887">
    <property type="entry name" value="GGDEF"/>
    <property type="match status" value="1"/>
</dbReference>
<dbReference type="PROSITE" id="PS00108">
    <property type="entry name" value="PROTEIN_KINASE_ST"/>
    <property type="match status" value="1"/>
</dbReference>
<evidence type="ECO:0000256" key="1">
    <source>
        <dbReference type="ARBA" id="ARBA00004167"/>
    </source>
</evidence>
<dbReference type="Proteomes" id="UP001501676">
    <property type="component" value="Unassembled WGS sequence"/>
</dbReference>
<dbReference type="EMBL" id="BAAAYN010000018">
    <property type="protein sequence ID" value="GAA3387642.1"/>
    <property type="molecule type" value="Genomic_DNA"/>
</dbReference>
<dbReference type="SUPFAM" id="SSF56112">
    <property type="entry name" value="Protein kinase-like (PK-like)"/>
    <property type="match status" value="1"/>
</dbReference>
<comment type="caution">
    <text evidence="5">The sequence shown here is derived from an EMBL/GenBank/DDBJ whole genome shotgun (WGS) entry which is preliminary data.</text>
</comment>
<dbReference type="SUPFAM" id="SSF52540">
    <property type="entry name" value="P-loop containing nucleoside triphosphate hydrolases"/>
    <property type="match status" value="1"/>
</dbReference>
<dbReference type="Pfam" id="PF00069">
    <property type="entry name" value="Pkinase"/>
    <property type="match status" value="1"/>
</dbReference>
<dbReference type="InterPro" id="IPR003018">
    <property type="entry name" value="GAF"/>
</dbReference>
<sequence length="1834" mass="192762">MGGFVSVPDVSGGRSTPSGVSTGMPEVPGLVLLGELGRGNDTVVYRARRENSGGPATPDYAVKVLGIAASVGAHARQRFRREAAVLACVDHPGVVRVHAVGEVDGRPYLVMELVEGRSLAEVLHGGVLSQAEAASLGAAMADALSAAHRVGLVHRDVKPHNIMVRPDGQPMLIDFGLIDFGVGDVTSDPDGYSGLAARPSGSVAGTLAYSSPEQCGLLHRPVDGRSDLYSLGVVLYECVTGRPPFVAADVGELMHLHATAPPPDPRVVRPDLSAGYAAVVARLLAKDPDDRYPSAGTVADDLRRLLPNVPARAGAVPAGIDARSPLPLVGRERELTTLLGHWDRAARGTPTAVVIDGAPGIGKSRLAEELVVAVRSQAAGRPGPAVLTARATDGAAPLAGLRAAVEQHVRAVERLPRAVRTEARQWLATAAAPVATLLRPLSPALAALLRLPEPIEESGPHQFPAAVATFLTELARCAGGLVVRVEDAHVLDSGSVRVLAQMLTEPARTPVLMVATSRGTSAATSLLASQEMQALIDERISLGPLDPTAVAELVERLSGRMDLGPEFAARVATAGAGNPLAVLQYFQAAVESGLIRPSWGRWLVDLDGLANVRLPTDVMGFLVARLEQLSGPVRAILAAAATLGVRFDPDLLSAVSGAPPDDVRATLDEAGRLRVVERRGGGDYGFVHAGIRLALLRGTDPLALRGVHQRAADLLTPAEASGRGADPGRIYALARHRLQGEVERNPGAVVHACVDAAQQALADYSAIDAVAYCDSAERTANAYRIPLPPGFDETFGVALHQSGRYAEALDRLATAVDRAGDRLERARVLIGVGQVHLSRWDPSAADDAFGRALAALGHPLPQKRTALAVSSGWSAITGLARLRSGVGAGTATGTDRERHRLIARALVGLANSCLFGMRPQQMPDYALRALLPAARVGPTPEYVTVCGLIGVVSAAAGHRRSARRAFARARAAADRLADPQLAVQTAMHEYEARYLLGESASDRSAALLGERGHWLDLFSFLNGVAVFCWQRLVRGDVVTASAAYRRGAHRLTLSDEDDAAFLLVGASVTAACGRLTDAYEQLTQVREVVAAREGDAPGLRVNVVLTELQIAVESGDLGEHFDATLGWFAELGLSADALLPVQRLIYVYQAYGRLEQCRRARQRSRVGRPSGGGARPDVALPVQYPDGAVPDGMGDAALGAARRAVAELAAVGGGRGLRVHALVAGAELLRLAGDPAAALKAVFAAAGPIREASSALAEYEAARVRARALIQLGDPGAARRAARDAVDLATEHGWPHRADWVRLEFELVAESPVGTHDPDWDLSRSAVERERLAALEQVSKAAARVLDPRELARVGLDESVRILRAERGLLFLTNEETGQLELWLGRTSRREDLLEPAGYARSLVDRVRQTRSELVITGTEDGAALGSASVLEHGLRSVVVAPLELDGRLLGVVYLDSRLATGVFRPRDASILTAICAHVAAALETARAAELAAEVRAVQQEYKVADLLRVAMTTVSGTLDPTEVLNRLHRALEAMLPSQVSWLVEQDDTGTLRVSGAAGFEVVRPETLKLLLAVDVPTVVAFDGPSSLLVVPLTVPESAESPQTRVGVVLLAADGTDAYRESHLGLAAALTHHGMVAYQNAVLFQQVTELATIDGLTGVANRRHFYEQATAITAAGGPVAAIMVDIDHFKQVNDTYGHRAGDQVIAEVASRLRRVFAESSDWLGSSDEFGAPGVLGRYGGEEFAIVLDGAAAGRAAQVAAELHAAVAAHPVQTDAGPLPVTVSVGVHCTESTGDAGVDLGTLLGIADEALYAAKRAGRNRVVVGGPSRARSAGV</sequence>
<feature type="region of interest" description="Disordered" evidence="2">
    <location>
        <begin position="1"/>
        <end position="24"/>
    </location>
</feature>
<dbReference type="InterPro" id="IPR008271">
    <property type="entry name" value="Ser/Thr_kinase_AS"/>
</dbReference>
<evidence type="ECO:0000259" key="4">
    <source>
        <dbReference type="PROSITE" id="PS50887"/>
    </source>
</evidence>
<dbReference type="InterPro" id="IPR011990">
    <property type="entry name" value="TPR-like_helical_dom_sf"/>
</dbReference>
<evidence type="ECO:0000256" key="2">
    <source>
        <dbReference type="SAM" id="MobiDB-lite"/>
    </source>
</evidence>
<dbReference type="SUPFAM" id="SSF55073">
    <property type="entry name" value="Nucleotide cyclase"/>
    <property type="match status" value="1"/>
</dbReference>
<dbReference type="InterPro" id="IPR027417">
    <property type="entry name" value="P-loop_NTPase"/>
</dbReference>
<dbReference type="InterPro" id="IPR000719">
    <property type="entry name" value="Prot_kinase_dom"/>
</dbReference>
<dbReference type="InterPro" id="IPR043128">
    <property type="entry name" value="Rev_trsase/Diguanyl_cyclase"/>
</dbReference>
<dbReference type="Gene3D" id="1.25.40.10">
    <property type="entry name" value="Tetratricopeptide repeat domain"/>
    <property type="match status" value="1"/>
</dbReference>
<dbReference type="Pfam" id="PF13191">
    <property type="entry name" value="AAA_16"/>
    <property type="match status" value="1"/>
</dbReference>
<keyword evidence="6" id="KW-1185">Reference proteome</keyword>
<feature type="domain" description="Protein kinase" evidence="3">
    <location>
        <begin position="30"/>
        <end position="306"/>
    </location>
</feature>
<evidence type="ECO:0000259" key="3">
    <source>
        <dbReference type="PROSITE" id="PS50011"/>
    </source>
</evidence>
<dbReference type="Gene3D" id="1.10.510.10">
    <property type="entry name" value="Transferase(Phosphotransferase) domain 1"/>
    <property type="match status" value="1"/>
</dbReference>
<dbReference type="Pfam" id="PF01590">
    <property type="entry name" value="GAF"/>
    <property type="match status" value="1"/>
</dbReference>
<dbReference type="Pfam" id="PF00990">
    <property type="entry name" value="GGDEF"/>
    <property type="match status" value="1"/>
</dbReference>
<accession>A0ABP6SZ01</accession>
<reference evidence="6" key="1">
    <citation type="journal article" date="2019" name="Int. J. Syst. Evol. Microbiol.">
        <title>The Global Catalogue of Microorganisms (GCM) 10K type strain sequencing project: providing services to taxonomists for standard genome sequencing and annotation.</title>
        <authorList>
            <consortium name="The Broad Institute Genomics Platform"/>
            <consortium name="The Broad Institute Genome Sequencing Center for Infectious Disease"/>
            <person name="Wu L."/>
            <person name="Ma J."/>
        </authorList>
    </citation>
    <scope>NUCLEOTIDE SEQUENCE [LARGE SCALE GENOMIC DNA]</scope>
    <source>
        <strain evidence="6">JCM 9458</strain>
    </source>
</reference>
<feature type="domain" description="GGDEF" evidence="4">
    <location>
        <begin position="1677"/>
        <end position="1826"/>
    </location>
</feature>
<dbReference type="SMART" id="SM00267">
    <property type="entry name" value="GGDEF"/>
    <property type="match status" value="1"/>
</dbReference>
<evidence type="ECO:0000313" key="5">
    <source>
        <dbReference type="EMBL" id="GAA3387642.1"/>
    </source>
</evidence>
<dbReference type="NCBIfam" id="TIGR00254">
    <property type="entry name" value="GGDEF"/>
    <property type="match status" value="1"/>
</dbReference>
<organism evidence="5 6">
    <name type="scientific">Cryptosporangium minutisporangium</name>
    <dbReference type="NCBI Taxonomy" id="113569"/>
    <lineage>
        <taxon>Bacteria</taxon>
        <taxon>Bacillati</taxon>
        <taxon>Actinomycetota</taxon>
        <taxon>Actinomycetes</taxon>
        <taxon>Cryptosporangiales</taxon>
        <taxon>Cryptosporangiaceae</taxon>
        <taxon>Cryptosporangium</taxon>
    </lineage>
</organism>
<dbReference type="CDD" id="cd01949">
    <property type="entry name" value="GGDEF"/>
    <property type="match status" value="1"/>
</dbReference>
<dbReference type="Gene3D" id="3.30.200.20">
    <property type="entry name" value="Phosphorylase Kinase, domain 1"/>
    <property type="match status" value="1"/>
</dbReference>
<dbReference type="Gene3D" id="3.30.450.40">
    <property type="match status" value="1"/>
</dbReference>
<dbReference type="PANTHER" id="PTHR45138">
    <property type="entry name" value="REGULATORY COMPONENTS OF SENSORY TRANSDUCTION SYSTEM"/>
    <property type="match status" value="1"/>
</dbReference>
<dbReference type="InterPro" id="IPR000160">
    <property type="entry name" value="GGDEF_dom"/>
</dbReference>
<comment type="subcellular location">
    <subcellularLocation>
        <location evidence="1">Membrane</location>
        <topology evidence="1">Single-pass membrane protein</topology>
    </subcellularLocation>
</comment>
<proteinExistence type="predicted"/>
<evidence type="ECO:0008006" key="7">
    <source>
        <dbReference type="Google" id="ProtNLM"/>
    </source>
</evidence>
<evidence type="ECO:0000313" key="6">
    <source>
        <dbReference type="Proteomes" id="UP001501676"/>
    </source>
</evidence>
<dbReference type="SMART" id="SM00065">
    <property type="entry name" value="GAF"/>
    <property type="match status" value="1"/>
</dbReference>
<dbReference type="InterPro" id="IPR011009">
    <property type="entry name" value="Kinase-like_dom_sf"/>
</dbReference>
<dbReference type="SUPFAM" id="SSF55781">
    <property type="entry name" value="GAF domain-like"/>
    <property type="match status" value="2"/>
</dbReference>
<gene>
    <name evidence="5" type="ORF">GCM10020369_30890</name>
</gene>
<protein>
    <recommendedName>
        <fullName evidence="7">Non-specific serine/threonine protein kinase</fullName>
    </recommendedName>
</protein>
<dbReference type="SMART" id="SM00220">
    <property type="entry name" value="S_TKc"/>
    <property type="match status" value="1"/>
</dbReference>
<dbReference type="PANTHER" id="PTHR45138:SF9">
    <property type="entry name" value="DIGUANYLATE CYCLASE DGCM-RELATED"/>
    <property type="match status" value="1"/>
</dbReference>
<dbReference type="InterPro" id="IPR029016">
    <property type="entry name" value="GAF-like_dom_sf"/>
</dbReference>
<dbReference type="InterPro" id="IPR029787">
    <property type="entry name" value="Nucleotide_cyclase"/>
</dbReference>
<name>A0ABP6SZ01_9ACTN</name>
<dbReference type="Gene3D" id="3.30.70.270">
    <property type="match status" value="1"/>
</dbReference>
<dbReference type="InterPro" id="IPR050469">
    <property type="entry name" value="Diguanylate_Cyclase"/>
</dbReference>
<dbReference type="PROSITE" id="PS50011">
    <property type="entry name" value="PROTEIN_KINASE_DOM"/>
    <property type="match status" value="1"/>
</dbReference>
<dbReference type="InterPro" id="IPR041664">
    <property type="entry name" value="AAA_16"/>
</dbReference>